<name>A0A974WDD5_9BACT</name>
<dbReference type="EMBL" id="CP070608">
    <property type="protein sequence ID" value="QSE95939.1"/>
    <property type="molecule type" value="Genomic_DNA"/>
</dbReference>
<dbReference type="Proteomes" id="UP000662783">
    <property type="component" value="Chromosome"/>
</dbReference>
<protein>
    <submittedName>
        <fullName evidence="2">Uncharacterized protein</fullName>
    </submittedName>
</protein>
<evidence type="ECO:0000256" key="1">
    <source>
        <dbReference type="SAM" id="Phobius"/>
    </source>
</evidence>
<dbReference type="RefSeq" id="WP_205720452.1">
    <property type="nucleotide sequence ID" value="NZ_CP070608.1"/>
</dbReference>
<accession>A0A974WDD5</accession>
<dbReference type="AlphaFoldDB" id="A0A974WDD5"/>
<gene>
    <name evidence="2" type="ORF">JR347_09930</name>
</gene>
<evidence type="ECO:0000313" key="3">
    <source>
        <dbReference type="Proteomes" id="UP000662783"/>
    </source>
</evidence>
<organism evidence="2 3">
    <name type="scientific">Fulvivirga lutea</name>
    <dbReference type="NCBI Taxonomy" id="2810512"/>
    <lineage>
        <taxon>Bacteria</taxon>
        <taxon>Pseudomonadati</taxon>
        <taxon>Bacteroidota</taxon>
        <taxon>Cytophagia</taxon>
        <taxon>Cytophagales</taxon>
        <taxon>Fulvivirgaceae</taxon>
        <taxon>Fulvivirga</taxon>
    </lineage>
</organism>
<feature type="transmembrane region" description="Helical" evidence="1">
    <location>
        <begin position="68"/>
        <end position="89"/>
    </location>
</feature>
<feature type="transmembrane region" description="Helical" evidence="1">
    <location>
        <begin position="44"/>
        <end position="62"/>
    </location>
</feature>
<keyword evidence="1" id="KW-0812">Transmembrane</keyword>
<sequence>MKKRRILEEEFNDMLEEHELMVKFRGDNEITIIGAPTNNFISRMLLSFSGVALVSYCLILGAEEGSTVVIGGALLGLIFTATPFLSFYSKKHFKVLFSRQTKQINIISNATGPYKRIDFSNIDSFKFKRVEVDDFVSPDIEIPVTYNYTFTALSEGKEIDLFAIHSKDKSIEAFTNKFSDFMEGFTEKTVKA</sequence>
<proteinExistence type="predicted"/>
<reference evidence="2" key="1">
    <citation type="submission" date="2021-02" db="EMBL/GenBank/DDBJ databases">
        <title>Fulvivirga sp. S481 isolated from sea water.</title>
        <authorList>
            <person name="Bae S.S."/>
            <person name="Baek K."/>
        </authorList>
    </citation>
    <scope>NUCLEOTIDE SEQUENCE</scope>
    <source>
        <strain evidence="2">S481</strain>
    </source>
</reference>
<keyword evidence="1" id="KW-0472">Membrane</keyword>
<keyword evidence="1" id="KW-1133">Transmembrane helix</keyword>
<dbReference type="KEGG" id="fuv:JR347_09930"/>
<evidence type="ECO:0000313" key="2">
    <source>
        <dbReference type="EMBL" id="QSE95939.1"/>
    </source>
</evidence>
<keyword evidence="3" id="KW-1185">Reference proteome</keyword>